<name>A0ABU3BLC9_9FLAO</name>
<dbReference type="InterPro" id="IPR011043">
    <property type="entry name" value="Gal_Oxase/kelch_b-propeller"/>
</dbReference>
<organism evidence="1 2">
    <name type="scientific">Croceitalea vernalis</name>
    <dbReference type="NCBI Taxonomy" id="3075599"/>
    <lineage>
        <taxon>Bacteria</taxon>
        <taxon>Pseudomonadati</taxon>
        <taxon>Bacteroidota</taxon>
        <taxon>Flavobacteriia</taxon>
        <taxon>Flavobacteriales</taxon>
        <taxon>Flavobacteriaceae</taxon>
        <taxon>Croceitalea</taxon>
    </lineage>
</organism>
<feature type="non-terminal residue" evidence="1">
    <location>
        <position position="1"/>
    </location>
</feature>
<dbReference type="EMBL" id="JAVRHU010000022">
    <property type="protein sequence ID" value="MDT0622978.1"/>
    <property type="molecule type" value="Genomic_DNA"/>
</dbReference>
<dbReference type="RefSeq" id="WP_311388570.1">
    <property type="nucleotide sequence ID" value="NZ_JAVRHU010000022.1"/>
</dbReference>
<reference evidence="1 2" key="1">
    <citation type="submission" date="2023-09" db="EMBL/GenBank/DDBJ databases">
        <authorList>
            <person name="Rey-Velasco X."/>
        </authorList>
    </citation>
    <scope>NUCLEOTIDE SEQUENCE [LARGE SCALE GENOMIC DNA]</scope>
    <source>
        <strain evidence="1 2">P007</strain>
    </source>
</reference>
<dbReference type="Gene3D" id="2.130.10.80">
    <property type="entry name" value="Galactose oxidase/kelch, beta-propeller"/>
    <property type="match status" value="1"/>
</dbReference>
<comment type="caution">
    <text evidence="1">The sequence shown here is derived from an EMBL/GenBank/DDBJ whole genome shotgun (WGS) entry which is preliminary data.</text>
</comment>
<protein>
    <recommendedName>
        <fullName evidence="3">Galactose oxidase</fullName>
    </recommendedName>
</protein>
<keyword evidence="2" id="KW-1185">Reference proteome</keyword>
<dbReference type="Proteomes" id="UP001250662">
    <property type="component" value="Unassembled WGS sequence"/>
</dbReference>
<sequence>AQDKSQDGDWSDIIPLEVIPVAVSNLPDGKLIVWSAKFRETFNLNQDGMTFTEIYDPFIGKIGAGEGEILTNLNHDMFCPGINNLPDGRILSAGGTSSFKTSLYDSNTGLWTAADEMNVRRAYQGNVTLQNGNVFTWGGSWSEVPPYPTSSDKVAEIWDITNDTWTDLTGLTGDILWNANDAA</sequence>
<dbReference type="InterPro" id="IPR037293">
    <property type="entry name" value="Gal_Oxidase_central_sf"/>
</dbReference>
<accession>A0ABU3BLC9</accession>
<gene>
    <name evidence="1" type="ORF">RM520_15230</name>
</gene>
<proteinExistence type="predicted"/>
<dbReference type="SUPFAM" id="SSF50965">
    <property type="entry name" value="Galactose oxidase, central domain"/>
    <property type="match status" value="1"/>
</dbReference>
<evidence type="ECO:0008006" key="3">
    <source>
        <dbReference type="Google" id="ProtNLM"/>
    </source>
</evidence>
<evidence type="ECO:0000313" key="1">
    <source>
        <dbReference type="EMBL" id="MDT0622978.1"/>
    </source>
</evidence>
<evidence type="ECO:0000313" key="2">
    <source>
        <dbReference type="Proteomes" id="UP001250662"/>
    </source>
</evidence>
<feature type="non-terminal residue" evidence="1">
    <location>
        <position position="183"/>
    </location>
</feature>